<dbReference type="GO" id="GO:0016705">
    <property type="term" value="F:oxidoreductase activity, acting on paired donors, with incorporation or reduction of molecular oxygen"/>
    <property type="evidence" value="ECO:0007669"/>
    <property type="project" value="InterPro"/>
</dbReference>
<organism evidence="16 17">
    <name type="scientific">Clunio marinus</name>
    <dbReference type="NCBI Taxonomy" id="568069"/>
    <lineage>
        <taxon>Eukaryota</taxon>
        <taxon>Metazoa</taxon>
        <taxon>Ecdysozoa</taxon>
        <taxon>Arthropoda</taxon>
        <taxon>Hexapoda</taxon>
        <taxon>Insecta</taxon>
        <taxon>Pterygota</taxon>
        <taxon>Neoptera</taxon>
        <taxon>Endopterygota</taxon>
        <taxon>Diptera</taxon>
        <taxon>Nematocera</taxon>
        <taxon>Chironomoidea</taxon>
        <taxon>Chironomidae</taxon>
        <taxon>Clunio</taxon>
    </lineage>
</organism>
<dbReference type="GO" id="GO:0020037">
    <property type="term" value="F:heme binding"/>
    <property type="evidence" value="ECO:0007669"/>
    <property type="project" value="InterPro"/>
</dbReference>
<dbReference type="GO" id="GO:0005506">
    <property type="term" value="F:iron ion binding"/>
    <property type="evidence" value="ECO:0007669"/>
    <property type="project" value="InterPro"/>
</dbReference>
<dbReference type="Pfam" id="PF00067">
    <property type="entry name" value="p450"/>
    <property type="match status" value="1"/>
</dbReference>
<dbReference type="InterPro" id="IPR050476">
    <property type="entry name" value="Insect_CytP450_Detox"/>
</dbReference>
<evidence type="ECO:0000256" key="14">
    <source>
        <dbReference type="PIRSR" id="PIRSR602401-1"/>
    </source>
</evidence>
<gene>
    <name evidence="16" type="ORF">CLUMA_CG018145</name>
</gene>
<dbReference type="PRINTS" id="PR00385">
    <property type="entry name" value="P450"/>
</dbReference>
<dbReference type="InterPro" id="IPR036396">
    <property type="entry name" value="Cyt_P450_sf"/>
</dbReference>
<keyword evidence="9" id="KW-0492">Microsome</keyword>
<keyword evidence="7 14" id="KW-0479">Metal-binding</keyword>
<dbReference type="Proteomes" id="UP000183832">
    <property type="component" value="Unassembled WGS sequence"/>
</dbReference>
<comment type="function">
    <text evidence="2">May be involved in the metabolism of insect hormones and in the breakdown of synthetic insecticides.</text>
</comment>
<dbReference type="PRINTS" id="PR00463">
    <property type="entry name" value="EP450I"/>
</dbReference>
<evidence type="ECO:0000256" key="10">
    <source>
        <dbReference type="ARBA" id="ARBA00023002"/>
    </source>
</evidence>
<evidence type="ECO:0000256" key="5">
    <source>
        <dbReference type="ARBA" id="ARBA00010617"/>
    </source>
</evidence>
<evidence type="ECO:0000256" key="13">
    <source>
        <dbReference type="ARBA" id="ARBA00023136"/>
    </source>
</evidence>
<dbReference type="PANTHER" id="PTHR24292">
    <property type="entry name" value="CYTOCHROME P450"/>
    <property type="match status" value="1"/>
</dbReference>
<accession>A0A1J1IY70</accession>
<keyword evidence="13" id="KW-0472">Membrane</keyword>
<evidence type="ECO:0000256" key="4">
    <source>
        <dbReference type="ARBA" id="ARBA00004406"/>
    </source>
</evidence>
<evidence type="ECO:0000256" key="2">
    <source>
        <dbReference type="ARBA" id="ARBA00003690"/>
    </source>
</evidence>
<dbReference type="PROSITE" id="PS00086">
    <property type="entry name" value="CYTOCHROME_P450"/>
    <property type="match status" value="1"/>
</dbReference>
<comment type="similarity">
    <text evidence="5 15">Belongs to the cytochrome P450 family.</text>
</comment>
<evidence type="ECO:0000256" key="1">
    <source>
        <dbReference type="ARBA" id="ARBA00001971"/>
    </source>
</evidence>
<dbReference type="GO" id="GO:0005789">
    <property type="term" value="C:endoplasmic reticulum membrane"/>
    <property type="evidence" value="ECO:0007669"/>
    <property type="project" value="UniProtKB-SubCell"/>
</dbReference>
<evidence type="ECO:0000256" key="11">
    <source>
        <dbReference type="ARBA" id="ARBA00023004"/>
    </source>
</evidence>
<dbReference type="GO" id="GO:0004497">
    <property type="term" value="F:monooxygenase activity"/>
    <property type="evidence" value="ECO:0007669"/>
    <property type="project" value="UniProtKB-KW"/>
</dbReference>
<evidence type="ECO:0000313" key="17">
    <source>
        <dbReference type="Proteomes" id="UP000183832"/>
    </source>
</evidence>
<keyword evidence="8" id="KW-0256">Endoplasmic reticulum</keyword>
<evidence type="ECO:0000256" key="6">
    <source>
        <dbReference type="ARBA" id="ARBA00022617"/>
    </source>
</evidence>
<keyword evidence="12 15" id="KW-0503">Monooxygenase</keyword>
<evidence type="ECO:0000256" key="12">
    <source>
        <dbReference type="ARBA" id="ARBA00023033"/>
    </source>
</evidence>
<evidence type="ECO:0000256" key="3">
    <source>
        <dbReference type="ARBA" id="ARBA00004174"/>
    </source>
</evidence>
<keyword evidence="11 14" id="KW-0408">Iron</keyword>
<protein>
    <submittedName>
        <fullName evidence="16">CLUMA_CG018145, isoform A</fullName>
    </submittedName>
</protein>
<dbReference type="STRING" id="568069.A0A1J1IY70"/>
<evidence type="ECO:0000256" key="8">
    <source>
        <dbReference type="ARBA" id="ARBA00022824"/>
    </source>
</evidence>
<dbReference type="Gene3D" id="1.10.630.10">
    <property type="entry name" value="Cytochrome P450"/>
    <property type="match status" value="1"/>
</dbReference>
<dbReference type="InterPro" id="IPR002401">
    <property type="entry name" value="Cyt_P450_E_grp-I"/>
</dbReference>
<reference evidence="16 17" key="1">
    <citation type="submission" date="2015-04" db="EMBL/GenBank/DDBJ databases">
        <authorList>
            <person name="Syromyatnikov M.Y."/>
            <person name="Popov V.N."/>
        </authorList>
    </citation>
    <scope>NUCLEOTIDE SEQUENCE [LARGE SCALE GENOMIC DNA]</scope>
</reference>
<evidence type="ECO:0000256" key="9">
    <source>
        <dbReference type="ARBA" id="ARBA00022848"/>
    </source>
</evidence>
<keyword evidence="17" id="KW-1185">Reference proteome</keyword>
<dbReference type="FunFam" id="1.10.630.10:FF:000042">
    <property type="entry name" value="Cytochrome P450"/>
    <property type="match status" value="1"/>
</dbReference>
<dbReference type="InterPro" id="IPR017972">
    <property type="entry name" value="Cyt_P450_CS"/>
</dbReference>
<evidence type="ECO:0000256" key="7">
    <source>
        <dbReference type="ARBA" id="ARBA00022723"/>
    </source>
</evidence>
<feature type="binding site" description="axial binding residue" evidence="14">
    <location>
        <position position="436"/>
    </location>
    <ligand>
        <name>heme</name>
        <dbReference type="ChEBI" id="CHEBI:30413"/>
    </ligand>
    <ligandPart>
        <name>Fe</name>
        <dbReference type="ChEBI" id="CHEBI:18248"/>
    </ligandPart>
</feature>
<dbReference type="OrthoDB" id="2789670at2759"/>
<proteinExistence type="inferred from homology"/>
<dbReference type="SUPFAM" id="SSF48264">
    <property type="entry name" value="Cytochrome P450"/>
    <property type="match status" value="1"/>
</dbReference>
<dbReference type="AlphaFoldDB" id="A0A1J1IY70"/>
<dbReference type="CDD" id="cd11056">
    <property type="entry name" value="CYP6-like"/>
    <property type="match status" value="1"/>
</dbReference>
<name>A0A1J1IY70_9DIPT</name>
<keyword evidence="10 15" id="KW-0560">Oxidoreductase</keyword>
<dbReference type="PANTHER" id="PTHR24292:SF54">
    <property type="entry name" value="CYP9F3-RELATED"/>
    <property type="match status" value="1"/>
</dbReference>
<comment type="subcellular location">
    <subcellularLocation>
        <location evidence="4">Endoplasmic reticulum membrane</location>
        <topology evidence="4">Peripheral membrane protein</topology>
    </subcellularLocation>
    <subcellularLocation>
        <location evidence="3">Microsome membrane</location>
        <topology evidence="3">Peripheral membrane protein</topology>
    </subcellularLocation>
</comment>
<evidence type="ECO:0000256" key="15">
    <source>
        <dbReference type="RuleBase" id="RU000461"/>
    </source>
</evidence>
<keyword evidence="6 14" id="KW-0349">Heme</keyword>
<sequence length="494" mass="57088">MEVFTALLLLIIGFALWMYKKCFNFWSDLGVPQFETSFPSGNAKGIAKDRHISDFLVEYYEKTKAINARFSGIYLYIRPIMMIADLDLIKTILVKDFNVFPNRGFYHNEKDDPISAHLFNLEDDPWRLLRQKLTPTFTSGKLKMMFGTISEVADKLLLVIDKQIENTGQLEVKDTLARFTTDVIGTTAFGIDCNSLEEKDSKFYEMGMRIFTPTSSFFSRIMRSNFKKLSQKFHFKLLSEDLANFYMGITKQTIDYREKNPQLNRQDFMNILVELKKEKVVTIEQIAAQSFIFFLAGFETSSSTMTYCMYELSINEEIQEKARQSVLEAIKKHGNELTYDAVADMDYLEQCVDETLRKYPVVSQLQRTSTRDYKIPGSDVIFPKGSALWIPVHAIHHDASIYPEPDKFIPDRFTQEEKAKRHPYAYLPFGEGPRICIGMRFGIVETKLGLAKLLLNYKFTLDRTKTSVPLKISPEAFVLTPSERIFLDIKKIAK</sequence>
<evidence type="ECO:0000313" key="16">
    <source>
        <dbReference type="EMBL" id="CRL05227.1"/>
    </source>
</evidence>
<dbReference type="EMBL" id="CVRI01000064">
    <property type="protein sequence ID" value="CRL05227.1"/>
    <property type="molecule type" value="Genomic_DNA"/>
</dbReference>
<comment type="cofactor">
    <cofactor evidence="1 14">
        <name>heme</name>
        <dbReference type="ChEBI" id="CHEBI:30413"/>
    </cofactor>
</comment>
<dbReference type="InterPro" id="IPR001128">
    <property type="entry name" value="Cyt_P450"/>
</dbReference>